<proteinExistence type="predicted"/>
<comment type="caution">
    <text evidence="1">The sequence shown here is derived from an EMBL/GenBank/DDBJ whole genome shotgun (WGS) entry which is preliminary data.</text>
</comment>
<dbReference type="Proteomes" id="UP000220900">
    <property type="component" value="Unassembled WGS sequence"/>
</dbReference>
<evidence type="ECO:0000313" key="2">
    <source>
        <dbReference type="Proteomes" id="UP000220900"/>
    </source>
</evidence>
<sequence>MAILKNKKFNKKIIIAAVTALMLSIFTGTYFYDKNTKEKELVSEAQEFLRNTRIKVLEDSIYFMVLRMN</sequence>
<reference evidence="1 2" key="1">
    <citation type="submission" date="2017-09" db="EMBL/GenBank/DDBJ databases">
        <title>Large-scale bioinformatics analysis of Bacillus genomes uncovers conserved roles of natural products in bacterial physiology.</title>
        <authorList>
            <consortium name="Agbiome Team Llc"/>
            <person name="Bleich R.M."/>
            <person name="Grubbs K.J."/>
            <person name="Santa Maria K.C."/>
            <person name="Allen S.E."/>
            <person name="Farag S."/>
            <person name="Shank E.A."/>
            <person name="Bowers A."/>
        </authorList>
    </citation>
    <scope>NUCLEOTIDE SEQUENCE [LARGE SCALE GENOMIC DNA]</scope>
    <source>
        <strain evidence="1 2">AFS002368</strain>
    </source>
</reference>
<protein>
    <submittedName>
        <fullName evidence="1">Uncharacterized protein</fullName>
    </submittedName>
</protein>
<dbReference type="AlphaFoldDB" id="A0A2C1ENK9"/>
<accession>A0A2C1ENK9</accession>
<gene>
    <name evidence="1" type="ORF">CN491_24090</name>
</gene>
<organism evidence="1 2">
    <name type="scientific">Bacillus cereus</name>
    <dbReference type="NCBI Taxonomy" id="1396"/>
    <lineage>
        <taxon>Bacteria</taxon>
        <taxon>Bacillati</taxon>
        <taxon>Bacillota</taxon>
        <taxon>Bacilli</taxon>
        <taxon>Bacillales</taxon>
        <taxon>Bacillaceae</taxon>
        <taxon>Bacillus</taxon>
        <taxon>Bacillus cereus group</taxon>
    </lineage>
</organism>
<dbReference type="EMBL" id="NTZF01000034">
    <property type="protein sequence ID" value="PES90510.1"/>
    <property type="molecule type" value="Genomic_DNA"/>
</dbReference>
<evidence type="ECO:0000313" key="1">
    <source>
        <dbReference type="EMBL" id="PES90510.1"/>
    </source>
</evidence>
<name>A0A2C1ENK9_BACCE</name>
<dbReference type="RefSeq" id="WP_098269485.1">
    <property type="nucleotide sequence ID" value="NZ_JAVIVZ010000026.1"/>
</dbReference>